<name>A0A9N8DCL5_9STRA</name>
<evidence type="ECO:0000256" key="1">
    <source>
        <dbReference type="SAM" id="Phobius"/>
    </source>
</evidence>
<dbReference type="EMBL" id="CAICTM010000030">
    <property type="protein sequence ID" value="CAB9498035.1"/>
    <property type="molecule type" value="Genomic_DNA"/>
</dbReference>
<gene>
    <name evidence="2" type="ORF">SEMRO_30_G019770.1</name>
</gene>
<protein>
    <submittedName>
        <fullName evidence="2">Uncharacterized protein</fullName>
    </submittedName>
</protein>
<proteinExistence type="predicted"/>
<dbReference type="OrthoDB" id="10443704at2759"/>
<feature type="transmembrane region" description="Helical" evidence="1">
    <location>
        <begin position="104"/>
        <end position="130"/>
    </location>
</feature>
<feature type="transmembrane region" description="Helical" evidence="1">
    <location>
        <begin position="142"/>
        <end position="160"/>
    </location>
</feature>
<keyword evidence="3" id="KW-1185">Reference proteome</keyword>
<evidence type="ECO:0000313" key="2">
    <source>
        <dbReference type="EMBL" id="CAB9498035.1"/>
    </source>
</evidence>
<keyword evidence="1" id="KW-0812">Transmembrane</keyword>
<evidence type="ECO:0000313" key="3">
    <source>
        <dbReference type="Proteomes" id="UP001153069"/>
    </source>
</evidence>
<reference evidence="2" key="1">
    <citation type="submission" date="2020-06" db="EMBL/GenBank/DDBJ databases">
        <authorList>
            <consortium name="Plant Systems Biology data submission"/>
        </authorList>
    </citation>
    <scope>NUCLEOTIDE SEQUENCE</scope>
    <source>
        <strain evidence="2">D6</strain>
    </source>
</reference>
<feature type="transmembrane region" description="Helical" evidence="1">
    <location>
        <begin position="33"/>
        <end position="51"/>
    </location>
</feature>
<feature type="transmembrane region" description="Helical" evidence="1">
    <location>
        <begin position="63"/>
        <end position="83"/>
    </location>
</feature>
<dbReference type="AlphaFoldDB" id="A0A9N8DCL5"/>
<comment type="caution">
    <text evidence="2">The sequence shown here is derived from an EMBL/GenBank/DDBJ whole genome shotgun (WGS) entry which is preliminary data.</text>
</comment>
<keyword evidence="1" id="KW-1133">Transmembrane helix</keyword>
<dbReference type="Proteomes" id="UP001153069">
    <property type="component" value="Unassembled WGS sequence"/>
</dbReference>
<keyword evidence="1" id="KW-0472">Membrane</keyword>
<organism evidence="2 3">
    <name type="scientific">Seminavis robusta</name>
    <dbReference type="NCBI Taxonomy" id="568900"/>
    <lineage>
        <taxon>Eukaryota</taxon>
        <taxon>Sar</taxon>
        <taxon>Stramenopiles</taxon>
        <taxon>Ochrophyta</taxon>
        <taxon>Bacillariophyta</taxon>
        <taxon>Bacillariophyceae</taxon>
        <taxon>Bacillariophycidae</taxon>
        <taxon>Naviculales</taxon>
        <taxon>Naviculaceae</taxon>
        <taxon>Seminavis</taxon>
    </lineage>
</organism>
<sequence length="178" mass="20266">MISEVVNALLLTYFGTEYLLAEAGNLPKRKTQAFFYLVASVIFVNIFDRVTGAAEVINSLLQGFLHLPKVLFAAFAYVVALYFDCKKLQAALTVKTFLPLVGKAFLRVLPAYPFLAVVISFGFMIVINIFEALHIPLEYLNWPIYYGTLYGPFSFVYWKVKERVVDDSYHTLPTKTPW</sequence>
<accession>A0A9N8DCL5</accession>